<reference evidence="1 2" key="1">
    <citation type="journal article" date="2004" name="Nat. Biotechnol.">
        <title>Complete genome sequence of the metabolically versatile photosynthetic bacterium Rhodopseudomonas palustris.</title>
        <authorList>
            <person name="Larimer F.W."/>
            <person name="Chain P."/>
            <person name="Hauser L."/>
            <person name="Lamerdin J."/>
            <person name="Malfatti S."/>
            <person name="Do L."/>
            <person name="Land M.L."/>
            <person name="Pelletier D.A."/>
            <person name="Beatty J.T."/>
            <person name="Lang A.S."/>
            <person name="Tabita F.R."/>
            <person name="Gibson J.L."/>
            <person name="Hanson T.E."/>
            <person name="Bobst C."/>
            <person name="Torres J.L."/>
            <person name="Peres C."/>
            <person name="Harrison F.H."/>
            <person name="Gibson J."/>
            <person name="Harwood C.S."/>
        </authorList>
    </citation>
    <scope>NUCLEOTIDE SEQUENCE [LARGE SCALE GENOMIC DNA]</scope>
    <source>
        <strain evidence="2">ATCC BAA-98 / CGA009</strain>
    </source>
</reference>
<dbReference type="InterPro" id="IPR036397">
    <property type="entry name" value="RNaseH_sf"/>
</dbReference>
<protein>
    <submittedName>
        <fullName evidence="1">Helix-turn-helix domain-containing protein</fullName>
    </submittedName>
</protein>
<evidence type="ECO:0000313" key="1">
    <source>
        <dbReference type="EMBL" id="WCL94032.1"/>
    </source>
</evidence>
<dbReference type="RefSeq" id="WP_174270114.1">
    <property type="nucleotide sequence ID" value="NZ_CP116810.1"/>
</dbReference>
<dbReference type="SUPFAM" id="SSF53098">
    <property type="entry name" value="Ribonuclease H-like"/>
    <property type="match status" value="1"/>
</dbReference>
<dbReference type="KEGG" id="rpa:TX73_019955"/>
<dbReference type="GeneID" id="66894963"/>
<sequence>MRYEVELSSLPLALQEAWKALQSPVKAIPNLRDDCNNVGHWRHHIIAPALRHEKWSAARGEAVRKIAAETRTGPDGKPVTITDRTVQRWLDAYEAEGIAGLMLRARRDKGAQRVVISQRWDGAVPFDEAIKETIAESLKAYIRGLHKEGTSAALIDTLAADRLRQLTAARCDYAPAMPALTFKVPRPLIDAERQFRNVALFKKDRKAYEDSRPRIFRTREGLAPMQIIVGDVHHLDICMMRPDGTVAWPKAIAWLDLATNRIWLDVVLLEKGEGIRNTHVIARSAAGCRSISSLTQCSTKTPTRYRAPSASRAWMPSG</sequence>
<evidence type="ECO:0000313" key="2">
    <source>
        <dbReference type="Proteomes" id="UP000001426"/>
    </source>
</evidence>
<proteinExistence type="predicted"/>
<dbReference type="AlphaFoldDB" id="A0AAF0BS76"/>
<organism evidence="1 2">
    <name type="scientific">Rhodopseudomonas palustris (strain ATCC BAA-98 / CGA009)</name>
    <dbReference type="NCBI Taxonomy" id="258594"/>
    <lineage>
        <taxon>Bacteria</taxon>
        <taxon>Pseudomonadati</taxon>
        <taxon>Pseudomonadota</taxon>
        <taxon>Alphaproteobacteria</taxon>
        <taxon>Hyphomicrobiales</taxon>
        <taxon>Nitrobacteraceae</taxon>
        <taxon>Rhodopseudomonas</taxon>
    </lineage>
</organism>
<dbReference type="Gene3D" id="3.30.420.10">
    <property type="entry name" value="Ribonuclease H-like superfamily/Ribonuclease H"/>
    <property type="match status" value="1"/>
</dbReference>
<keyword evidence="2" id="KW-1185">Reference proteome</keyword>
<accession>A0AAF0BS76</accession>
<gene>
    <name evidence="1" type="ORF">TX73_019955</name>
</gene>
<dbReference type="InterPro" id="IPR012337">
    <property type="entry name" value="RNaseH-like_sf"/>
</dbReference>
<dbReference type="EMBL" id="CP116810">
    <property type="protein sequence ID" value="WCL94032.1"/>
    <property type="molecule type" value="Genomic_DNA"/>
</dbReference>
<name>A0AAF0BS76_RHOPA</name>
<dbReference type="GO" id="GO:0003676">
    <property type="term" value="F:nucleic acid binding"/>
    <property type="evidence" value="ECO:0007669"/>
    <property type="project" value="InterPro"/>
</dbReference>
<dbReference type="Proteomes" id="UP000001426">
    <property type="component" value="Chromosome"/>
</dbReference>